<dbReference type="EMBL" id="CAXAMN010027461">
    <property type="protein sequence ID" value="CAK9110843.1"/>
    <property type="molecule type" value="Genomic_DNA"/>
</dbReference>
<gene>
    <name evidence="1" type="ORF">CCMP2556_LOCUS51496</name>
</gene>
<protein>
    <submittedName>
        <fullName evidence="1">Uncharacterized protein</fullName>
    </submittedName>
</protein>
<accession>A0ABP0SEL8</accession>
<name>A0ABP0SEL8_9DINO</name>
<reference evidence="1 2" key="1">
    <citation type="submission" date="2024-02" db="EMBL/GenBank/DDBJ databases">
        <authorList>
            <person name="Chen Y."/>
            <person name="Shah S."/>
            <person name="Dougan E. K."/>
            <person name="Thang M."/>
            <person name="Chan C."/>
        </authorList>
    </citation>
    <scope>NUCLEOTIDE SEQUENCE [LARGE SCALE GENOMIC DNA]</scope>
</reference>
<proteinExistence type="predicted"/>
<organism evidence="1 2">
    <name type="scientific">Durusdinium trenchii</name>
    <dbReference type="NCBI Taxonomy" id="1381693"/>
    <lineage>
        <taxon>Eukaryota</taxon>
        <taxon>Sar</taxon>
        <taxon>Alveolata</taxon>
        <taxon>Dinophyceae</taxon>
        <taxon>Suessiales</taxon>
        <taxon>Symbiodiniaceae</taxon>
        <taxon>Durusdinium</taxon>
    </lineage>
</organism>
<evidence type="ECO:0000313" key="2">
    <source>
        <dbReference type="Proteomes" id="UP001642484"/>
    </source>
</evidence>
<keyword evidence="2" id="KW-1185">Reference proteome</keyword>
<dbReference type="Proteomes" id="UP001642484">
    <property type="component" value="Unassembled WGS sequence"/>
</dbReference>
<sequence length="624" mass="70802">MPEPEKLRFDTELEDIHLQLVPLVPLGAFQHACMRQSSVSASCSRQHLNQRLSRKNADPAVRRTATTVLDELSRYFGEDHSRGARMVLASHLARFVSDFVEKENAAEALNWWTEFLLNIEDARPFTRSNWAHASAFEEVLSRCRIKLLDLKLEDTRPPLRLREALREVHNAARHAADDLLEVLYIGLRAKPAADRFSYMDLCQCMQAGLYGSNAFCNMEDQIIFYILDLEKSYTVDLLAGCFLSKCSEEASEDPGRVSSIPLARHHIQELLQELQEIVWGRKTALKTGFSLEAVQVLGQEVWIFFWELHGLYCLLSALLQRIEICFAAVQDYASFVSFLPVHQAALLDLERLLPQLQAGITQKIKALMAAYEVLPRPSAPPGRARFLEKCRSLLHQLRQTELPCKMATEALSAVTPQATLKQFHLWRDSDQCWRQFARLPLAARALLKPEELDKLKVHAMPKYLCEPTSPASHALDDPPDFRTIHLDEEVTADGMSLRSFVDEDTRLHQAVCKLALAGQSIGHNAWEGARHTAAFINDRAKHLFPHEKTHELAPVSCARFAELVDVFRKATGTPARLPYTNFQDMEWIVLDRQGKEVDTLSTSEFMSETAQTDWASEAEFSLSN</sequence>
<evidence type="ECO:0000313" key="1">
    <source>
        <dbReference type="EMBL" id="CAK9110843.1"/>
    </source>
</evidence>
<comment type="caution">
    <text evidence="1">The sequence shown here is derived from an EMBL/GenBank/DDBJ whole genome shotgun (WGS) entry which is preliminary data.</text>
</comment>